<evidence type="ECO:0000256" key="1">
    <source>
        <dbReference type="ARBA" id="ARBA00022603"/>
    </source>
</evidence>
<evidence type="ECO:0000256" key="2">
    <source>
        <dbReference type="ARBA" id="ARBA00022679"/>
    </source>
</evidence>
<dbReference type="GO" id="GO:0005730">
    <property type="term" value="C:nucleolus"/>
    <property type="evidence" value="ECO:0007669"/>
    <property type="project" value="UniProtKB-SubCell"/>
</dbReference>
<sequence length="269" mass="31114">MPKTKKKSKPITQRHDASITHKFKQSSSETAKLIRHYHTLNKELAKCRASGNVVREQEIVAEMEAMGGLDWYQRASQLGQSKQRGGDSSKWLVQVLKRHHLQRPSMRVLDVGALSPDNYRPYQSWIQAMPIDLNPQDPRITKQDFLKMTPRREFDIVSLSLVVNFVGDPKDRGQMLIHSRDFLLDNGFLYLVLPLPCINNSRYMSHDHLLQMMNDIGYTTCIQHHFSNKLAYYLFQLDNNTKTYPAFKRKVLSDGGGKNNFSIVIQPQR</sequence>
<dbReference type="AlphaFoldDB" id="A0A077WRV3"/>
<dbReference type="PANTHER" id="PTHR21008:SF1">
    <property type="entry name" value="25S RRNA (ADENINE(2142)-N(1))-METHYLTRANSFERASE"/>
    <property type="match status" value="1"/>
</dbReference>
<dbReference type="InterPro" id="IPR029063">
    <property type="entry name" value="SAM-dependent_MTases_sf"/>
</dbReference>
<dbReference type="GO" id="GO:0016433">
    <property type="term" value="F:rRNA (adenine) methyltransferase activity"/>
    <property type="evidence" value="ECO:0007669"/>
    <property type="project" value="UniProtKB-UniRule"/>
</dbReference>
<protein>
    <recommendedName>
        <fullName evidence="4">25S rRNA adenine-N(1) methyltransferase</fullName>
        <ecNumber evidence="4">2.1.1.-</ecNumber>
    </recommendedName>
</protein>
<accession>A0A077WRV3</accession>
<keyword evidence="2 4" id="KW-0808">Transferase</keyword>
<keyword evidence="3 4" id="KW-0949">S-adenosyl-L-methionine</keyword>
<dbReference type="EC" id="2.1.1.-" evidence="4"/>
<evidence type="ECO:0000256" key="3">
    <source>
        <dbReference type="ARBA" id="ARBA00022691"/>
    </source>
</evidence>
<name>A0A077WRV3_9FUNG</name>
<proteinExistence type="inferred from homology"/>
<reference evidence="5" key="1">
    <citation type="journal article" date="2014" name="Genome Announc.">
        <title>De novo whole-genome sequence and genome annotation of Lichtheimia ramosa.</title>
        <authorList>
            <person name="Linde J."/>
            <person name="Schwartze V."/>
            <person name="Binder U."/>
            <person name="Lass-Florl C."/>
            <person name="Voigt K."/>
            <person name="Horn F."/>
        </authorList>
    </citation>
    <scope>NUCLEOTIDE SEQUENCE</scope>
    <source>
        <strain evidence="5">JMRC FSU:6197</strain>
    </source>
</reference>
<dbReference type="OrthoDB" id="5954793at2759"/>
<gene>
    <name evidence="5" type="ORF">LRAMOSA03027</name>
</gene>
<comment type="similarity">
    <text evidence="4">Belongs to the BMT2 family.</text>
</comment>
<feature type="binding site" evidence="4">
    <location>
        <position position="112"/>
    </location>
    <ligand>
        <name>S-adenosyl-L-methionine</name>
        <dbReference type="ChEBI" id="CHEBI:59789"/>
    </ligand>
</feature>
<dbReference type="PANTHER" id="PTHR21008">
    <property type="entry name" value="S-ADENOSYLMETHIONINE SENSOR UPSTREAM OF MTORC1-RELATED"/>
    <property type="match status" value="1"/>
</dbReference>
<keyword evidence="4" id="KW-0539">Nucleus</keyword>
<dbReference type="Pfam" id="PF11968">
    <property type="entry name" value="Bmt2"/>
    <property type="match status" value="1"/>
</dbReference>
<feature type="binding site" evidence="4">
    <location>
        <position position="132"/>
    </location>
    <ligand>
        <name>S-adenosyl-L-methionine</name>
        <dbReference type="ChEBI" id="CHEBI:59789"/>
    </ligand>
</feature>
<evidence type="ECO:0000313" key="5">
    <source>
        <dbReference type="EMBL" id="CDS10351.1"/>
    </source>
</evidence>
<evidence type="ECO:0000256" key="4">
    <source>
        <dbReference type="HAMAP-Rule" id="MF_03044"/>
    </source>
</evidence>
<dbReference type="SUPFAM" id="SSF53335">
    <property type="entry name" value="S-adenosyl-L-methionine-dependent methyltransferases"/>
    <property type="match status" value="1"/>
</dbReference>
<dbReference type="InterPro" id="IPR021867">
    <property type="entry name" value="Bmt2/SAMTOR"/>
</dbReference>
<comment type="function">
    <text evidence="4">S-adenosyl-L-methionine-dependent methyltransferase that specifically methylates the N(1) position of an adenine present in helix 65 in 25S rRNA.</text>
</comment>
<dbReference type="EMBL" id="LK023335">
    <property type="protein sequence ID" value="CDS10351.1"/>
    <property type="molecule type" value="Genomic_DNA"/>
</dbReference>
<comment type="subcellular location">
    <subcellularLocation>
        <location evidence="4">Nucleus</location>
        <location evidence="4">Nucleolus</location>
    </subcellularLocation>
</comment>
<dbReference type="HAMAP" id="MF_03044">
    <property type="entry name" value="BMT2"/>
    <property type="match status" value="1"/>
</dbReference>
<keyword evidence="1 4" id="KW-0489">Methyltransferase</keyword>
<organism evidence="5">
    <name type="scientific">Lichtheimia ramosa</name>
    <dbReference type="NCBI Taxonomy" id="688394"/>
    <lineage>
        <taxon>Eukaryota</taxon>
        <taxon>Fungi</taxon>
        <taxon>Fungi incertae sedis</taxon>
        <taxon>Mucoromycota</taxon>
        <taxon>Mucoromycotina</taxon>
        <taxon>Mucoromycetes</taxon>
        <taxon>Mucorales</taxon>
        <taxon>Lichtheimiaceae</taxon>
        <taxon>Lichtheimia</taxon>
    </lineage>
</organism>